<proteinExistence type="predicted"/>
<protein>
    <submittedName>
        <fullName evidence="2">20418_t:CDS:1</fullName>
    </submittedName>
</protein>
<keyword evidence="3" id="KW-1185">Reference proteome</keyword>
<evidence type="ECO:0000313" key="3">
    <source>
        <dbReference type="Proteomes" id="UP000789901"/>
    </source>
</evidence>
<evidence type="ECO:0000313" key="2">
    <source>
        <dbReference type="EMBL" id="CAG8746987.1"/>
    </source>
</evidence>
<dbReference type="Proteomes" id="UP000789901">
    <property type="component" value="Unassembled WGS sequence"/>
</dbReference>
<organism evidence="2 3">
    <name type="scientific">Gigaspora margarita</name>
    <dbReference type="NCBI Taxonomy" id="4874"/>
    <lineage>
        <taxon>Eukaryota</taxon>
        <taxon>Fungi</taxon>
        <taxon>Fungi incertae sedis</taxon>
        <taxon>Mucoromycota</taxon>
        <taxon>Glomeromycotina</taxon>
        <taxon>Glomeromycetes</taxon>
        <taxon>Diversisporales</taxon>
        <taxon>Gigasporaceae</taxon>
        <taxon>Gigaspora</taxon>
    </lineage>
</organism>
<name>A0ABN7V9I3_GIGMA</name>
<accession>A0ABN7V9I3</accession>
<feature type="compositionally biased region" description="Polar residues" evidence="1">
    <location>
        <begin position="1"/>
        <end position="21"/>
    </location>
</feature>
<sequence length="40" mass="4750">MKTVIDNYSQLETNSETTNKNQQEEQDNFEILTEQDKETL</sequence>
<dbReference type="EMBL" id="CAJVQB010011340">
    <property type="protein sequence ID" value="CAG8746987.1"/>
    <property type="molecule type" value="Genomic_DNA"/>
</dbReference>
<reference evidence="2 3" key="1">
    <citation type="submission" date="2021-06" db="EMBL/GenBank/DDBJ databases">
        <authorList>
            <person name="Kallberg Y."/>
            <person name="Tangrot J."/>
            <person name="Rosling A."/>
        </authorList>
    </citation>
    <scope>NUCLEOTIDE SEQUENCE [LARGE SCALE GENOMIC DNA]</scope>
    <source>
        <strain evidence="2 3">120-4 pot B 10/14</strain>
    </source>
</reference>
<gene>
    <name evidence="2" type="ORF">GMARGA_LOCUS15986</name>
</gene>
<feature type="region of interest" description="Disordered" evidence="1">
    <location>
        <begin position="1"/>
        <end position="40"/>
    </location>
</feature>
<evidence type="ECO:0000256" key="1">
    <source>
        <dbReference type="SAM" id="MobiDB-lite"/>
    </source>
</evidence>
<comment type="caution">
    <text evidence="2">The sequence shown here is derived from an EMBL/GenBank/DDBJ whole genome shotgun (WGS) entry which is preliminary data.</text>
</comment>